<sequence>MRINEQQTDINHLHILITIAITLLAVIILRQEQSYDCSCLSRPH</sequence>
<gene>
    <name evidence="2" type="ORF">A1OE_606</name>
</gene>
<dbReference type="AlphaFoldDB" id="K7ZCQ1"/>
<name>K7ZCQ1_9PROT</name>
<keyword evidence="3" id="KW-1185">Reference proteome</keyword>
<keyword evidence="1" id="KW-0812">Transmembrane</keyword>
<accession>K7ZCQ1</accession>
<keyword evidence="1" id="KW-0472">Membrane</keyword>
<evidence type="ECO:0000313" key="3">
    <source>
        <dbReference type="Proteomes" id="UP000010077"/>
    </source>
</evidence>
<proteinExistence type="predicted"/>
<dbReference type="Proteomes" id="UP000010077">
    <property type="component" value="Chromosome"/>
</dbReference>
<dbReference type="EMBL" id="CP003539">
    <property type="protein sequence ID" value="AFX98796.1"/>
    <property type="molecule type" value="Genomic_DNA"/>
</dbReference>
<protein>
    <submittedName>
        <fullName evidence="2">Uncharacterized protein</fullName>
    </submittedName>
</protein>
<reference evidence="2 3" key="1">
    <citation type="journal article" date="2012" name="Proc. Natl. Acad. Sci. U.S.A.">
        <title>Genome streamlining and chemical defense in a coral reef symbiosis.</title>
        <authorList>
            <person name="Kwan J.C."/>
            <person name="Donia M.S."/>
            <person name="Han A.W."/>
            <person name="Hirose E."/>
            <person name="Haygood M.G."/>
            <person name="Schmidt E.W."/>
        </authorList>
    </citation>
    <scope>NUCLEOTIDE SEQUENCE [LARGE SCALE GENOMIC DNA]</scope>
    <source>
        <strain evidence="2 3">L2</strain>
    </source>
</reference>
<keyword evidence="1" id="KW-1133">Transmembrane helix</keyword>
<dbReference type="KEGG" id="thal:A1OE_606"/>
<organism evidence="2 3">
    <name type="scientific">Candidatus Endolissoclinum faulkneri L2</name>
    <dbReference type="NCBI Taxonomy" id="1193729"/>
    <lineage>
        <taxon>Bacteria</taxon>
        <taxon>Pseudomonadati</taxon>
        <taxon>Pseudomonadota</taxon>
        <taxon>Alphaproteobacteria</taxon>
        <taxon>Rhodospirillales</taxon>
        <taxon>Rhodospirillaceae</taxon>
        <taxon>Candidatus Endolissoclinum</taxon>
    </lineage>
</organism>
<evidence type="ECO:0000256" key="1">
    <source>
        <dbReference type="SAM" id="Phobius"/>
    </source>
</evidence>
<feature type="transmembrane region" description="Helical" evidence="1">
    <location>
        <begin position="12"/>
        <end position="29"/>
    </location>
</feature>
<evidence type="ECO:0000313" key="2">
    <source>
        <dbReference type="EMBL" id="AFX98796.1"/>
    </source>
</evidence>
<dbReference type="HOGENOM" id="CLU_3213800_0_0_5"/>